<dbReference type="HOGENOM" id="CLU_1731189_0_0_1"/>
<evidence type="ECO:0000313" key="2">
    <source>
        <dbReference type="Proteomes" id="UP000008177"/>
    </source>
</evidence>
<protein>
    <submittedName>
        <fullName evidence="1">Uncharacterized protein</fullName>
    </submittedName>
</protein>
<sequence>MHFSLLPIELYLTVEIFDSQPLAHHTKARSFMPTRCLMEKAESLQMLVVISMKCREEKNGCRRLQILQIHYTIPALPIPTCQQHSLSYTYFLFLYLLPILQKHRGRHVVLLRKKEKLLFHVASFVCFGDDPKTTLQRQDESRQDRRSSSPE</sequence>
<dbReference type="AlphaFoldDB" id="G2YZB7"/>
<reference evidence="2" key="1">
    <citation type="journal article" date="2011" name="PLoS Genet.">
        <title>Genomic analysis of the necrotrophic fungal pathogens Sclerotinia sclerotiorum and Botrytis cinerea.</title>
        <authorList>
            <person name="Amselem J."/>
            <person name="Cuomo C.A."/>
            <person name="van Kan J.A."/>
            <person name="Viaud M."/>
            <person name="Benito E.P."/>
            <person name="Couloux A."/>
            <person name="Coutinho P.M."/>
            <person name="de Vries R.P."/>
            <person name="Dyer P.S."/>
            <person name="Fillinger S."/>
            <person name="Fournier E."/>
            <person name="Gout L."/>
            <person name="Hahn M."/>
            <person name="Kohn L."/>
            <person name="Lapalu N."/>
            <person name="Plummer K.M."/>
            <person name="Pradier J.M."/>
            <person name="Quevillon E."/>
            <person name="Sharon A."/>
            <person name="Simon A."/>
            <person name="ten Have A."/>
            <person name="Tudzynski B."/>
            <person name="Tudzynski P."/>
            <person name="Wincker P."/>
            <person name="Andrew M."/>
            <person name="Anthouard V."/>
            <person name="Beever R.E."/>
            <person name="Beffa R."/>
            <person name="Benoit I."/>
            <person name="Bouzid O."/>
            <person name="Brault B."/>
            <person name="Chen Z."/>
            <person name="Choquer M."/>
            <person name="Collemare J."/>
            <person name="Cotton P."/>
            <person name="Danchin E.G."/>
            <person name="Da Silva C."/>
            <person name="Gautier A."/>
            <person name="Giraud C."/>
            <person name="Giraud T."/>
            <person name="Gonzalez C."/>
            <person name="Grossetete S."/>
            <person name="Guldener U."/>
            <person name="Henrissat B."/>
            <person name="Howlett B.J."/>
            <person name="Kodira C."/>
            <person name="Kretschmer M."/>
            <person name="Lappartient A."/>
            <person name="Leroch M."/>
            <person name="Levis C."/>
            <person name="Mauceli E."/>
            <person name="Neuveglise C."/>
            <person name="Oeser B."/>
            <person name="Pearson M."/>
            <person name="Poulain J."/>
            <person name="Poussereau N."/>
            <person name="Quesneville H."/>
            <person name="Rascle C."/>
            <person name="Schumacher J."/>
            <person name="Segurens B."/>
            <person name="Sexton A."/>
            <person name="Silva E."/>
            <person name="Sirven C."/>
            <person name="Soanes D.M."/>
            <person name="Talbot N.J."/>
            <person name="Templeton M."/>
            <person name="Yandava C."/>
            <person name="Yarden O."/>
            <person name="Zeng Q."/>
            <person name="Rollins J.A."/>
            <person name="Lebrun M.H."/>
            <person name="Dickman M."/>
        </authorList>
    </citation>
    <scope>NUCLEOTIDE SEQUENCE [LARGE SCALE GENOMIC DNA]</scope>
    <source>
        <strain evidence="2">T4</strain>
    </source>
</reference>
<name>G2YZB7_BOTF4</name>
<dbReference type="InParanoid" id="G2YZB7"/>
<proteinExistence type="predicted"/>
<evidence type="ECO:0000313" key="1">
    <source>
        <dbReference type="EMBL" id="CCD56965.1"/>
    </source>
</evidence>
<gene>
    <name evidence="1" type="ORF">BofuT4_P142270.1</name>
</gene>
<dbReference type="EMBL" id="FQ790362">
    <property type="protein sequence ID" value="CCD56965.1"/>
    <property type="molecule type" value="Genomic_DNA"/>
</dbReference>
<accession>G2YZB7</accession>
<organism evidence="1 2">
    <name type="scientific">Botryotinia fuckeliana (strain T4)</name>
    <name type="common">Noble rot fungus</name>
    <name type="synonym">Botrytis cinerea</name>
    <dbReference type="NCBI Taxonomy" id="999810"/>
    <lineage>
        <taxon>Eukaryota</taxon>
        <taxon>Fungi</taxon>
        <taxon>Dikarya</taxon>
        <taxon>Ascomycota</taxon>
        <taxon>Pezizomycotina</taxon>
        <taxon>Leotiomycetes</taxon>
        <taxon>Helotiales</taxon>
        <taxon>Sclerotiniaceae</taxon>
        <taxon>Botrytis</taxon>
    </lineage>
</organism>
<dbReference type="Proteomes" id="UP000008177">
    <property type="component" value="Unplaced contigs"/>
</dbReference>